<dbReference type="SUPFAM" id="SSF54534">
    <property type="entry name" value="FKBP-like"/>
    <property type="match status" value="1"/>
</dbReference>
<keyword evidence="4" id="KW-0963">Cytoplasm</keyword>
<evidence type="ECO:0000259" key="11">
    <source>
        <dbReference type="PROSITE" id="PS50059"/>
    </source>
</evidence>
<dbReference type="Pfam" id="PF00254">
    <property type="entry name" value="FKBP_C"/>
    <property type="match status" value="1"/>
</dbReference>
<dbReference type="PANTHER" id="PTHR47861">
    <property type="entry name" value="FKBP-TYPE PEPTIDYL-PROLYL CIS-TRANS ISOMERASE SLYD"/>
    <property type="match status" value="1"/>
</dbReference>
<gene>
    <name evidence="12" type="ORF">OI18_18810</name>
</gene>
<evidence type="ECO:0000256" key="9">
    <source>
        <dbReference type="PROSITE-ProRule" id="PRU00277"/>
    </source>
</evidence>
<evidence type="ECO:0000256" key="7">
    <source>
        <dbReference type="ARBA" id="ARBA00023235"/>
    </source>
</evidence>
<evidence type="ECO:0000256" key="2">
    <source>
        <dbReference type="ARBA" id="ARBA00004496"/>
    </source>
</evidence>
<comment type="catalytic activity">
    <reaction evidence="1 9 10">
        <text>[protein]-peptidylproline (omega=180) = [protein]-peptidylproline (omega=0)</text>
        <dbReference type="Rhea" id="RHEA:16237"/>
        <dbReference type="Rhea" id="RHEA-COMP:10747"/>
        <dbReference type="Rhea" id="RHEA-COMP:10748"/>
        <dbReference type="ChEBI" id="CHEBI:83833"/>
        <dbReference type="ChEBI" id="CHEBI:83834"/>
        <dbReference type="EC" id="5.2.1.8"/>
    </reaction>
</comment>
<protein>
    <recommendedName>
        <fullName evidence="10">Peptidyl-prolyl cis-trans isomerase</fullName>
        <ecNumber evidence="10">5.2.1.8</ecNumber>
    </recommendedName>
</protein>
<accession>A0A0C1LCR2</accession>
<evidence type="ECO:0000313" key="12">
    <source>
        <dbReference type="EMBL" id="KIC93298.1"/>
    </source>
</evidence>
<comment type="caution">
    <text evidence="12">The sequence shown here is derived from an EMBL/GenBank/DDBJ whole genome shotgun (WGS) entry which is preliminary data.</text>
</comment>
<keyword evidence="13" id="KW-1185">Reference proteome</keyword>
<keyword evidence="7 9" id="KW-0413">Isomerase</keyword>
<dbReference type="InterPro" id="IPR001179">
    <property type="entry name" value="PPIase_FKBP_dom"/>
</dbReference>
<dbReference type="EMBL" id="JSVC01000021">
    <property type="protein sequence ID" value="KIC93298.1"/>
    <property type="molecule type" value="Genomic_DNA"/>
</dbReference>
<feature type="domain" description="PPIase FKBP-type" evidence="11">
    <location>
        <begin position="7"/>
        <end position="91"/>
    </location>
</feature>
<dbReference type="RefSeq" id="WP_039142607.1">
    <property type="nucleotide sequence ID" value="NZ_JSVC01000021.1"/>
</dbReference>
<keyword evidence="5 9" id="KW-0697">Rotamase</keyword>
<organism evidence="12 13">
    <name type="scientific">Flavihumibacter solisilvae</name>
    <dbReference type="NCBI Taxonomy" id="1349421"/>
    <lineage>
        <taxon>Bacteria</taxon>
        <taxon>Pseudomonadati</taxon>
        <taxon>Bacteroidota</taxon>
        <taxon>Chitinophagia</taxon>
        <taxon>Chitinophagales</taxon>
        <taxon>Chitinophagaceae</taxon>
        <taxon>Flavihumibacter</taxon>
    </lineage>
</organism>
<name>A0A0C1LCR2_9BACT</name>
<comment type="similarity">
    <text evidence="3 10">Belongs to the FKBP-type PPIase family.</text>
</comment>
<dbReference type="Proteomes" id="UP000031408">
    <property type="component" value="Unassembled WGS sequence"/>
</dbReference>
<evidence type="ECO:0000256" key="3">
    <source>
        <dbReference type="ARBA" id="ARBA00006577"/>
    </source>
</evidence>
<proteinExistence type="inferred from homology"/>
<dbReference type="STRING" id="1349421.OI18_18810"/>
<dbReference type="InterPro" id="IPR046357">
    <property type="entry name" value="PPIase_dom_sf"/>
</dbReference>
<dbReference type="Gene3D" id="3.10.50.40">
    <property type="match status" value="1"/>
</dbReference>
<comment type="subcellular location">
    <subcellularLocation>
        <location evidence="2">Cytoplasm</location>
    </subcellularLocation>
</comment>
<dbReference type="EC" id="5.2.1.8" evidence="10"/>
<evidence type="ECO:0000256" key="6">
    <source>
        <dbReference type="ARBA" id="ARBA00023186"/>
    </source>
</evidence>
<dbReference type="PROSITE" id="PS50059">
    <property type="entry name" value="FKBP_PPIASE"/>
    <property type="match status" value="1"/>
</dbReference>
<keyword evidence="6" id="KW-0143">Chaperone</keyword>
<reference evidence="12 13" key="1">
    <citation type="submission" date="2014-11" db="EMBL/GenBank/DDBJ databases">
        <title>Genome sequence of Flavihumibacter solisilvae 3-3.</title>
        <authorList>
            <person name="Zhou G."/>
            <person name="Li M."/>
            <person name="Wang G."/>
        </authorList>
    </citation>
    <scope>NUCLEOTIDE SEQUENCE [LARGE SCALE GENOMIC DNA]</scope>
    <source>
        <strain evidence="12 13">3-3</strain>
    </source>
</reference>
<dbReference type="GO" id="GO:0005737">
    <property type="term" value="C:cytoplasm"/>
    <property type="evidence" value="ECO:0007669"/>
    <property type="project" value="UniProtKB-SubCell"/>
</dbReference>
<evidence type="ECO:0000313" key="13">
    <source>
        <dbReference type="Proteomes" id="UP000031408"/>
    </source>
</evidence>
<evidence type="ECO:0000256" key="10">
    <source>
        <dbReference type="RuleBase" id="RU003915"/>
    </source>
</evidence>
<dbReference type="GO" id="GO:0003755">
    <property type="term" value="F:peptidyl-prolyl cis-trans isomerase activity"/>
    <property type="evidence" value="ECO:0007669"/>
    <property type="project" value="UniProtKB-UniRule"/>
</dbReference>
<comment type="function">
    <text evidence="8">Also involved in hydrogenase metallocenter assembly, probably by participating in the nickel insertion step. This function in hydrogenase biosynthesis requires chaperone activity and the presence of the metal-binding domain, but not PPIase activity.</text>
</comment>
<evidence type="ECO:0000256" key="5">
    <source>
        <dbReference type="ARBA" id="ARBA00023110"/>
    </source>
</evidence>
<dbReference type="PANTHER" id="PTHR47861:SF3">
    <property type="entry name" value="FKBP-TYPE PEPTIDYL-PROLYL CIS-TRANS ISOMERASE SLYD"/>
    <property type="match status" value="1"/>
</dbReference>
<evidence type="ECO:0000256" key="1">
    <source>
        <dbReference type="ARBA" id="ARBA00000971"/>
    </source>
</evidence>
<evidence type="ECO:0000256" key="4">
    <source>
        <dbReference type="ARBA" id="ARBA00022490"/>
    </source>
</evidence>
<evidence type="ECO:0000256" key="8">
    <source>
        <dbReference type="ARBA" id="ARBA00037071"/>
    </source>
</evidence>
<dbReference type="AlphaFoldDB" id="A0A0C1LCR2"/>
<dbReference type="OrthoDB" id="9808891at2"/>
<sequence>MQQVQSGDTVRVHYHGRLTDGTTFDSSEGRDPLEFQVGSGMVIAGFDNGVMGMSVGDKKTVNIGVEDAYGPKNPEMIIEFPRDQVPEGMPLEKGMRLNLNNSAGQVVPVVITEVRDEAIMLDANHPLAGEDLVFDIELVEIVGAPSRIIMP</sequence>
<dbReference type="GO" id="GO:0042026">
    <property type="term" value="P:protein refolding"/>
    <property type="evidence" value="ECO:0007669"/>
    <property type="project" value="UniProtKB-ARBA"/>
</dbReference>